<dbReference type="Proteomes" id="UP000838878">
    <property type="component" value="Chromosome 6"/>
</dbReference>
<reference evidence="2" key="1">
    <citation type="submission" date="2021-12" db="EMBL/GenBank/DDBJ databases">
        <authorList>
            <person name="Martin H S."/>
        </authorList>
    </citation>
    <scope>NUCLEOTIDE SEQUENCE</scope>
</reference>
<protein>
    <submittedName>
        <fullName evidence="2">Uncharacterized protein</fullName>
    </submittedName>
</protein>
<gene>
    <name evidence="2" type="ORF">BINO364_LOCUS11835</name>
</gene>
<sequence length="85" mass="9427">MWLLLRALLAAGAWSGVCLGSLGDQLVSGVNLETNWRAVGQLGGQPRLTWRETERKFRPLLELAVGCSLETWPSALHQVDRVSRK</sequence>
<dbReference type="AlphaFoldDB" id="A0A8J9YG09"/>
<feature type="signal peptide" evidence="1">
    <location>
        <begin position="1"/>
        <end position="20"/>
    </location>
</feature>
<evidence type="ECO:0000256" key="1">
    <source>
        <dbReference type="SAM" id="SignalP"/>
    </source>
</evidence>
<dbReference type="OrthoDB" id="10313036at2759"/>
<accession>A0A8J9YG09</accession>
<evidence type="ECO:0000313" key="3">
    <source>
        <dbReference type="Proteomes" id="UP000838878"/>
    </source>
</evidence>
<proteinExistence type="predicted"/>
<feature type="chain" id="PRO_5035479622" evidence="1">
    <location>
        <begin position="21"/>
        <end position="85"/>
    </location>
</feature>
<dbReference type="EMBL" id="OV170226">
    <property type="protein sequence ID" value="CAH0726371.1"/>
    <property type="molecule type" value="Genomic_DNA"/>
</dbReference>
<keyword evidence="3" id="KW-1185">Reference proteome</keyword>
<keyword evidence="1" id="KW-0732">Signal</keyword>
<feature type="non-terminal residue" evidence="2">
    <location>
        <position position="85"/>
    </location>
</feature>
<name>A0A8J9YG09_9NEOP</name>
<evidence type="ECO:0000313" key="2">
    <source>
        <dbReference type="EMBL" id="CAH0726371.1"/>
    </source>
</evidence>
<organism evidence="2 3">
    <name type="scientific">Brenthis ino</name>
    <name type="common">lesser marbled fritillary</name>
    <dbReference type="NCBI Taxonomy" id="405034"/>
    <lineage>
        <taxon>Eukaryota</taxon>
        <taxon>Metazoa</taxon>
        <taxon>Ecdysozoa</taxon>
        <taxon>Arthropoda</taxon>
        <taxon>Hexapoda</taxon>
        <taxon>Insecta</taxon>
        <taxon>Pterygota</taxon>
        <taxon>Neoptera</taxon>
        <taxon>Endopterygota</taxon>
        <taxon>Lepidoptera</taxon>
        <taxon>Glossata</taxon>
        <taxon>Ditrysia</taxon>
        <taxon>Papilionoidea</taxon>
        <taxon>Nymphalidae</taxon>
        <taxon>Heliconiinae</taxon>
        <taxon>Argynnini</taxon>
        <taxon>Brenthis</taxon>
    </lineage>
</organism>